<feature type="chain" id="PRO_5044808437" evidence="1">
    <location>
        <begin position="24"/>
        <end position="89"/>
    </location>
</feature>
<accession>A0ABD0L0A4</accession>
<keyword evidence="1" id="KW-0732">Signal</keyword>
<organism evidence="2 3">
    <name type="scientific">Batillaria attramentaria</name>
    <dbReference type="NCBI Taxonomy" id="370345"/>
    <lineage>
        <taxon>Eukaryota</taxon>
        <taxon>Metazoa</taxon>
        <taxon>Spiralia</taxon>
        <taxon>Lophotrochozoa</taxon>
        <taxon>Mollusca</taxon>
        <taxon>Gastropoda</taxon>
        <taxon>Caenogastropoda</taxon>
        <taxon>Sorbeoconcha</taxon>
        <taxon>Cerithioidea</taxon>
        <taxon>Batillariidae</taxon>
        <taxon>Batillaria</taxon>
    </lineage>
</organism>
<gene>
    <name evidence="2" type="ORF">BaRGS_00015876</name>
</gene>
<proteinExistence type="predicted"/>
<dbReference type="AlphaFoldDB" id="A0ABD0L0A4"/>
<evidence type="ECO:0000256" key="1">
    <source>
        <dbReference type="SAM" id="SignalP"/>
    </source>
</evidence>
<feature type="signal peptide" evidence="1">
    <location>
        <begin position="1"/>
        <end position="23"/>
    </location>
</feature>
<reference evidence="2 3" key="1">
    <citation type="journal article" date="2023" name="Sci. Data">
        <title>Genome assembly of the Korean intertidal mud-creeper Batillaria attramentaria.</title>
        <authorList>
            <person name="Patra A.K."/>
            <person name="Ho P.T."/>
            <person name="Jun S."/>
            <person name="Lee S.J."/>
            <person name="Kim Y."/>
            <person name="Won Y.J."/>
        </authorList>
    </citation>
    <scope>NUCLEOTIDE SEQUENCE [LARGE SCALE GENOMIC DNA]</scope>
    <source>
        <strain evidence="2">Wonlab-2016</strain>
    </source>
</reference>
<keyword evidence="3" id="KW-1185">Reference proteome</keyword>
<evidence type="ECO:0000313" key="3">
    <source>
        <dbReference type="Proteomes" id="UP001519460"/>
    </source>
</evidence>
<comment type="caution">
    <text evidence="2">The sequence shown here is derived from an EMBL/GenBank/DDBJ whole genome shotgun (WGS) entry which is preliminary data.</text>
</comment>
<sequence>MSERLTVMMAAAYLFKLIRGVLPHPPQQRHMTGQLCLCQFTEECVTRFVHSLDREDIPALSDLFTRHLFGHVSGSAVHRITTDLFHRLG</sequence>
<name>A0ABD0L0A4_9CAEN</name>
<evidence type="ECO:0000313" key="2">
    <source>
        <dbReference type="EMBL" id="KAK7492929.1"/>
    </source>
</evidence>
<dbReference type="EMBL" id="JACVVK020000098">
    <property type="protein sequence ID" value="KAK7492929.1"/>
    <property type="molecule type" value="Genomic_DNA"/>
</dbReference>
<dbReference type="Proteomes" id="UP001519460">
    <property type="component" value="Unassembled WGS sequence"/>
</dbReference>
<protein>
    <submittedName>
        <fullName evidence="2">Uncharacterized protein</fullName>
    </submittedName>
</protein>